<dbReference type="HAMAP" id="MF_01503">
    <property type="entry name" value="RemA"/>
    <property type="match status" value="1"/>
</dbReference>
<comment type="similarity">
    <text evidence="1">Belongs to the RemA family.</text>
</comment>
<dbReference type="STRING" id="1732.SAMN02910417_00724"/>
<dbReference type="Proteomes" id="UP000199228">
    <property type="component" value="Unassembled WGS sequence"/>
</dbReference>
<dbReference type="EMBL" id="FMXR01000006">
    <property type="protein sequence ID" value="SDB09578.1"/>
    <property type="molecule type" value="Genomic_DNA"/>
</dbReference>
<dbReference type="InterPro" id="IPR007169">
    <property type="entry name" value="RemA-like"/>
</dbReference>
<evidence type="ECO:0000313" key="3">
    <source>
        <dbReference type="Proteomes" id="UP000199228"/>
    </source>
</evidence>
<keyword evidence="3" id="KW-1185">Reference proteome</keyword>
<dbReference type="RefSeq" id="WP_090172295.1">
    <property type="nucleotide sequence ID" value="NZ_FMXR01000006.1"/>
</dbReference>
<dbReference type="Pfam" id="PF04025">
    <property type="entry name" value="RemA-like"/>
    <property type="match status" value="1"/>
</dbReference>
<accession>A0A1G6AMG5</accession>
<name>A0A1G6AMG5_EUBOX</name>
<organism evidence="2 3">
    <name type="scientific">Eubacterium oxidoreducens</name>
    <dbReference type="NCBI Taxonomy" id="1732"/>
    <lineage>
        <taxon>Bacteria</taxon>
        <taxon>Bacillati</taxon>
        <taxon>Bacillota</taxon>
        <taxon>Clostridia</taxon>
        <taxon>Eubacteriales</taxon>
        <taxon>Eubacteriaceae</taxon>
        <taxon>Eubacterium</taxon>
    </lineage>
</organism>
<evidence type="ECO:0000256" key="1">
    <source>
        <dbReference type="HAMAP-Rule" id="MF_01503"/>
    </source>
</evidence>
<dbReference type="AlphaFoldDB" id="A0A1G6AMG5"/>
<gene>
    <name evidence="2" type="ORF">SAMN02910417_00724</name>
</gene>
<protein>
    <recommendedName>
        <fullName evidence="1">Putative regulatory protein SAMN02910417_00724</fullName>
    </recommendedName>
</protein>
<reference evidence="2 3" key="1">
    <citation type="submission" date="2016-10" db="EMBL/GenBank/DDBJ databases">
        <authorList>
            <person name="de Groot N.N."/>
        </authorList>
    </citation>
    <scope>NUCLEOTIDE SEQUENCE [LARGE SCALE GENOMIC DNA]</scope>
    <source>
        <strain evidence="2 3">DSM 3217</strain>
    </source>
</reference>
<dbReference type="NCBIfam" id="NF003315">
    <property type="entry name" value="PRK04323.1"/>
    <property type="match status" value="1"/>
</dbReference>
<sequence length="88" mass="9443">MFVNIGFGNIVNTKKIIAIISPDSAPAKRLLQSAKEKSAVVDATQGRRTKAVLVMENDYLVLSALQPDTIAGRIEGKNIENGDASDDE</sequence>
<dbReference type="OrthoDB" id="5432174at2"/>
<dbReference type="PANTHER" id="PTHR38449">
    <property type="entry name" value="REGULATORY PROTEIN TM_1690-RELATED"/>
    <property type="match status" value="1"/>
</dbReference>
<evidence type="ECO:0000313" key="2">
    <source>
        <dbReference type="EMBL" id="SDB09578.1"/>
    </source>
</evidence>
<proteinExistence type="inferred from homology"/>
<dbReference type="PANTHER" id="PTHR38449:SF1">
    <property type="entry name" value="REGULATORY PROTEIN SSL2874-RELATED"/>
    <property type="match status" value="1"/>
</dbReference>